<dbReference type="InterPro" id="IPR015421">
    <property type="entry name" value="PyrdxlP-dep_Trfase_major"/>
</dbReference>
<protein>
    <submittedName>
        <fullName evidence="8">4-aminobutyrate--2-oxoglutarate transaminase</fullName>
    </submittedName>
</protein>
<reference evidence="8 9" key="1">
    <citation type="journal article" date="2017" name="Front. Microbiol.">
        <title>Strong Genomic and Phenotypic Heterogeneity in the Aeromonas sobria Species Complex.</title>
        <authorList>
            <person name="Gauthier J."/>
            <person name="Vincent A.T."/>
            <person name="Charette S.J."/>
            <person name="Derome N."/>
        </authorList>
    </citation>
    <scope>NUCLEOTIDE SEQUENCE [LARGE SCALE GENOMIC DNA]</scope>
    <source>
        <strain evidence="8 9">TM18</strain>
    </source>
</reference>
<dbReference type="InterPro" id="IPR049704">
    <property type="entry name" value="Aminotrans_3_PPA_site"/>
</dbReference>
<dbReference type="Proteomes" id="UP000233467">
    <property type="component" value="Unassembled WGS sequence"/>
</dbReference>
<dbReference type="PIRSF" id="PIRSF000521">
    <property type="entry name" value="Transaminase_4ab_Lys_Orn"/>
    <property type="match status" value="1"/>
</dbReference>
<dbReference type="NCBIfam" id="TIGR00700">
    <property type="entry name" value="GABAtrnsam"/>
    <property type="match status" value="1"/>
</dbReference>
<dbReference type="InterPro" id="IPR015424">
    <property type="entry name" value="PyrdxlP-dep_Trfase"/>
</dbReference>
<dbReference type="Gene3D" id="3.40.640.10">
    <property type="entry name" value="Type I PLP-dependent aspartate aminotransferase-like (Major domain)"/>
    <property type="match status" value="1"/>
</dbReference>
<dbReference type="GO" id="GO:0030170">
    <property type="term" value="F:pyridoxal phosphate binding"/>
    <property type="evidence" value="ECO:0007669"/>
    <property type="project" value="InterPro"/>
</dbReference>
<evidence type="ECO:0000313" key="8">
    <source>
        <dbReference type="EMBL" id="PKQ75290.1"/>
    </source>
</evidence>
<dbReference type="Pfam" id="PF00202">
    <property type="entry name" value="Aminotran_3"/>
    <property type="match status" value="1"/>
</dbReference>
<organism evidence="8 9">
    <name type="scientific">Aeromonas sobria</name>
    <dbReference type="NCBI Taxonomy" id="646"/>
    <lineage>
        <taxon>Bacteria</taxon>
        <taxon>Pseudomonadati</taxon>
        <taxon>Pseudomonadota</taxon>
        <taxon>Gammaproteobacteria</taxon>
        <taxon>Aeromonadales</taxon>
        <taxon>Aeromonadaceae</taxon>
        <taxon>Aeromonas</taxon>
    </lineage>
</organism>
<dbReference type="InterPro" id="IPR015422">
    <property type="entry name" value="PyrdxlP-dep_Trfase_small"/>
</dbReference>
<dbReference type="PROSITE" id="PS00600">
    <property type="entry name" value="AA_TRANSFER_CLASS_3"/>
    <property type="match status" value="1"/>
</dbReference>
<keyword evidence="9" id="KW-1185">Reference proteome</keyword>
<evidence type="ECO:0000313" key="9">
    <source>
        <dbReference type="Proteomes" id="UP000233467"/>
    </source>
</evidence>
<dbReference type="InterPro" id="IPR004632">
    <property type="entry name" value="4NH2But_aminotransferase_bac"/>
</dbReference>
<dbReference type="GO" id="GO:0034386">
    <property type="term" value="F:4-aminobutyrate:2-oxoglutarate transaminase activity"/>
    <property type="evidence" value="ECO:0007669"/>
    <property type="project" value="InterPro"/>
</dbReference>
<evidence type="ECO:0000256" key="1">
    <source>
        <dbReference type="ARBA" id="ARBA00001933"/>
    </source>
</evidence>
<evidence type="ECO:0000256" key="5">
    <source>
        <dbReference type="ARBA" id="ARBA00022898"/>
    </source>
</evidence>
<dbReference type="RefSeq" id="WP_101325334.1">
    <property type="nucleotide sequence ID" value="NZ_NQMM01000042.1"/>
</dbReference>
<dbReference type="GO" id="GO:0042802">
    <property type="term" value="F:identical protein binding"/>
    <property type="evidence" value="ECO:0007669"/>
    <property type="project" value="TreeGrafter"/>
</dbReference>
<evidence type="ECO:0000256" key="6">
    <source>
        <dbReference type="RuleBase" id="RU003560"/>
    </source>
</evidence>
<keyword evidence="3" id="KW-0032">Aminotransferase</keyword>
<dbReference type="Gene3D" id="3.90.1150.10">
    <property type="entry name" value="Aspartate Aminotransferase, domain 1"/>
    <property type="match status" value="1"/>
</dbReference>
<dbReference type="InterPro" id="IPR050103">
    <property type="entry name" value="Class-III_PLP-dep_AT"/>
</dbReference>
<evidence type="ECO:0000256" key="3">
    <source>
        <dbReference type="ARBA" id="ARBA00022576"/>
    </source>
</evidence>
<dbReference type="SUPFAM" id="SSF53383">
    <property type="entry name" value="PLP-dependent transferases"/>
    <property type="match status" value="1"/>
</dbReference>
<comment type="similarity">
    <text evidence="2 6">Belongs to the class-III pyridoxal-phosphate-dependent aminotransferase family.</text>
</comment>
<evidence type="ECO:0000256" key="4">
    <source>
        <dbReference type="ARBA" id="ARBA00022679"/>
    </source>
</evidence>
<dbReference type="FunFam" id="3.40.640.10:FF:000013">
    <property type="entry name" value="4-aminobutyrate aminotransferase"/>
    <property type="match status" value="1"/>
</dbReference>
<dbReference type="GO" id="GO:0009448">
    <property type="term" value="P:gamma-aminobutyric acid metabolic process"/>
    <property type="evidence" value="ECO:0007669"/>
    <property type="project" value="InterPro"/>
</dbReference>
<accession>A0A2N3ITP4</accession>
<dbReference type="CDD" id="cd00610">
    <property type="entry name" value="OAT_like"/>
    <property type="match status" value="1"/>
</dbReference>
<dbReference type="EMBL" id="NQMM01000042">
    <property type="protein sequence ID" value="PKQ75290.1"/>
    <property type="molecule type" value="Genomic_DNA"/>
</dbReference>
<feature type="region of interest" description="Disordered" evidence="7">
    <location>
        <begin position="1"/>
        <end position="20"/>
    </location>
</feature>
<name>A0A2N3ITP4_AERSO</name>
<evidence type="ECO:0000256" key="7">
    <source>
        <dbReference type="SAM" id="MobiDB-lite"/>
    </source>
</evidence>
<gene>
    <name evidence="8" type="primary">gabT</name>
    <name evidence="8" type="ORF">CJP16_15130</name>
</gene>
<proteinExistence type="inferred from homology"/>
<dbReference type="PANTHER" id="PTHR11986">
    <property type="entry name" value="AMINOTRANSFERASE CLASS III"/>
    <property type="match status" value="1"/>
</dbReference>
<sequence length="437" mass="46814">MSQSEHHSNPQHHSNKAWQARREAAVVNGVGTLLPVFIDRAQNAELWDVEGNRYIDFASGIAVLNTGHNHPKVVAAVRDQLEKFSHTCFQVTPYPGYIELAEKLNALVPGPTPKRTLFLSTGAEAVENAIKIARAHTGRSGTIAFKGGFHGRTMMGMALTGKVVPYKTGFGPFPGEVYHIPFPADYLGVSEEDAMHALELCFSADIEPSRVAAIIIEPVQGEGGFYPASPSFMQRLRSVCDQHGIVLICDEIQSGFCRTGKTFATEYAGIEPDIMTLAKSLAGGFPLSAVVGKAEIMNAAKPGGLGGTYAGSPIACAAALAVLQVIEEEQLNQKALAQGEQIKVTLERIAERFDCIGQIRGPGAMVAMELVKQRDAHQPDPDLTKRLVAEAGKRGLILLSCGVRANVIRFLAPLTAPATVIEEGLQLLEKSLEAALA</sequence>
<comment type="cofactor">
    <cofactor evidence="1">
        <name>pyridoxal 5'-phosphate</name>
        <dbReference type="ChEBI" id="CHEBI:597326"/>
    </cofactor>
</comment>
<dbReference type="InterPro" id="IPR005814">
    <property type="entry name" value="Aminotrans_3"/>
</dbReference>
<keyword evidence="5 6" id="KW-0663">Pyridoxal phosphate</keyword>
<dbReference type="AlphaFoldDB" id="A0A2N3ITP4"/>
<evidence type="ECO:0000256" key="2">
    <source>
        <dbReference type="ARBA" id="ARBA00008954"/>
    </source>
</evidence>
<keyword evidence="4" id="KW-0808">Transferase</keyword>
<comment type="caution">
    <text evidence="8">The sequence shown here is derived from an EMBL/GenBank/DDBJ whole genome shotgun (WGS) entry which is preliminary data.</text>
</comment>